<organism evidence="1 2">
    <name type="scientific">Cetraspora pellucida</name>
    <dbReference type="NCBI Taxonomy" id="1433469"/>
    <lineage>
        <taxon>Eukaryota</taxon>
        <taxon>Fungi</taxon>
        <taxon>Fungi incertae sedis</taxon>
        <taxon>Mucoromycota</taxon>
        <taxon>Glomeromycotina</taxon>
        <taxon>Glomeromycetes</taxon>
        <taxon>Diversisporales</taxon>
        <taxon>Gigasporaceae</taxon>
        <taxon>Cetraspora</taxon>
    </lineage>
</organism>
<protein>
    <submittedName>
        <fullName evidence="1">15531_t:CDS:1</fullName>
    </submittedName>
</protein>
<dbReference type="EMBL" id="CAJVQA010009204">
    <property type="protein sequence ID" value="CAG8682236.1"/>
    <property type="molecule type" value="Genomic_DNA"/>
</dbReference>
<gene>
    <name evidence="1" type="ORF">CPELLU_LOCUS10858</name>
</gene>
<evidence type="ECO:0000313" key="1">
    <source>
        <dbReference type="EMBL" id="CAG8682236.1"/>
    </source>
</evidence>
<dbReference type="OrthoDB" id="10491722at2759"/>
<name>A0A9N9EJG6_9GLOM</name>
<keyword evidence="2" id="KW-1185">Reference proteome</keyword>
<reference evidence="1" key="1">
    <citation type="submission" date="2021-06" db="EMBL/GenBank/DDBJ databases">
        <authorList>
            <person name="Kallberg Y."/>
            <person name="Tangrot J."/>
            <person name="Rosling A."/>
        </authorList>
    </citation>
    <scope>NUCLEOTIDE SEQUENCE</scope>
    <source>
        <strain evidence="1">FL966</strain>
    </source>
</reference>
<feature type="non-terminal residue" evidence="1">
    <location>
        <position position="1"/>
    </location>
</feature>
<comment type="caution">
    <text evidence="1">The sequence shown here is derived from an EMBL/GenBank/DDBJ whole genome shotgun (WGS) entry which is preliminary data.</text>
</comment>
<dbReference type="AlphaFoldDB" id="A0A9N9EJG6"/>
<evidence type="ECO:0000313" key="2">
    <source>
        <dbReference type="Proteomes" id="UP000789759"/>
    </source>
</evidence>
<accession>A0A9N9EJG6</accession>
<sequence>TSYIRKVKELSDLDKHEFWITVHDKFYIISTFTKPTENISMNYSSGKISSCCTTIIQNITQDTETSEQLEEWHASENFN</sequence>
<proteinExistence type="predicted"/>
<dbReference type="Proteomes" id="UP000789759">
    <property type="component" value="Unassembled WGS sequence"/>
</dbReference>